<dbReference type="PANTHER" id="PTHR43531:SF11">
    <property type="entry name" value="METHYL-ACCEPTING CHEMOTAXIS PROTEIN 3"/>
    <property type="match status" value="1"/>
</dbReference>
<name>A0A286IDH0_9HYPH</name>
<dbReference type="SUPFAM" id="SSF103190">
    <property type="entry name" value="Sensory domain-like"/>
    <property type="match status" value="1"/>
</dbReference>
<keyword evidence="3" id="KW-0145">Chemotaxis</keyword>
<evidence type="ECO:0000256" key="6">
    <source>
        <dbReference type="ARBA" id="ARBA00023136"/>
    </source>
</evidence>
<keyword evidence="4 10" id="KW-0812">Transmembrane</keyword>
<dbReference type="Proteomes" id="UP000219465">
    <property type="component" value="Unassembled WGS sequence"/>
</dbReference>
<dbReference type="PROSITE" id="PS50885">
    <property type="entry name" value="HAMP"/>
    <property type="match status" value="2"/>
</dbReference>
<dbReference type="InterPro" id="IPR003660">
    <property type="entry name" value="HAMP_dom"/>
</dbReference>
<dbReference type="CDD" id="cd06225">
    <property type="entry name" value="HAMP"/>
    <property type="match status" value="1"/>
</dbReference>
<evidence type="ECO:0000259" key="11">
    <source>
        <dbReference type="PROSITE" id="PS50111"/>
    </source>
</evidence>
<feature type="region of interest" description="Disordered" evidence="9">
    <location>
        <begin position="376"/>
        <end position="398"/>
    </location>
</feature>
<evidence type="ECO:0000256" key="10">
    <source>
        <dbReference type="SAM" id="Phobius"/>
    </source>
</evidence>
<dbReference type="GO" id="GO:0006935">
    <property type="term" value="P:chemotaxis"/>
    <property type="evidence" value="ECO:0007669"/>
    <property type="project" value="UniProtKB-KW"/>
</dbReference>
<dbReference type="FunFam" id="1.10.287.950:FF:000001">
    <property type="entry name" value="Methyl-accepting chemotaxis sensory transducer"/>
    <property type="match status" value="1"/>
</dbReference>
<comment type="subcellular location">
    <subcellularLocation>
        <location evidence="1">Cell membrane</location>
        <topology evidence="1">Multi-pass membrane protein</topology>
    </subcellularLocation>
</comment>
<dbReference type="Gene3D" id="1.10.287.950">
    <property type="entry name" value="Methyl-accepting chemotaxis protein"/>
    <property type="match status" value="1"/>
</dbReference>
<comment type="similarity">
    <text evidence="7">Belongs to the methyl-accepting chemotaxis (MCP) protein family.</text>
</comment>
<keyword evidence="8" id="KW-0807">Transducer</keyword>
<dbReference type="CDD" id="cd12913">
    <property type="entry name" value="PDC1_MCP_like"/>
    <property type="match status" value="1"/>
</dbReference>
<dbReference type="Gene3D" id="6.10.340.10">
    <property type="match status" value="1"/>
</dbReference>
<feature type="domain" description="Methyl-accepting transducer" evidence="11">
    <location>
        <begin position="459"/>
        <end position="688"/>
    </location>
</feature>
<gene>
    <name evidence="13" type="ORF">SAMN05877838_2599</name>
</gene>
<evidence type="ECO:0000256" key="5">
    <source>
        <dbReference type="ARBA" id="ARBA00022989"/>
    </source>
</evidence>
<dbReference type="SUPFAM" id="SSF58104">
    <property type="entry name" value="Methyl-accepting chemotaxis protein (MCP) signaling domain"/>
    <property type="match status" value="1"/>
</dbReference>
<feature type="transmembrane region" description="Helical" evidence="10">
    <location>
        <begin position="33"/>
        <end position="52"/>
    </location>
</feature>
<dbReference type="GO" id="GO:0005886">
    <property type="term" value="C:plasma membrane"/>
    <property type="evidence" value="ECO:0007669"/>
    <property type="project" value="UniProtKB-SubCell"/>
</dbReference>
<dbReference type="PROSITE" id="PS50111">
    <property type="entry name" value="CHEMOTAXIS_TRANSDUC_2"/>
    <property type="match status" value="1"/>
</dbReference>
<evidence type="ECO:0000256" key="1">
    <source>
        <dbReference type="ARBA" id="ARBA00004651"/>
    </source>
</evidence>
<dbReference type="SMART" id="SM00304">
    <property type="entry name" value="HAMP"/>
    <property type="match status" value="2"/>
</dbReference>
<dbReference type="CDD" id="cd12912">
    <property type="entry name" value="PDC2_MCP_like"/>
    <property type="match status" value="1"/>
</dbReference>
<dbReference type="Pfam" id="PF00015">
    <property type="entry name" value="MCPsignal"/>
    <property type="match status" value="1"/>
</dbReference>
<accession>A0A286IDH0</accession>
<evidence type="ECO:0000259" key="12">
    <source>
        <dbReference type="PROSITE" id="PS50885"/>
    </source>
</evidence>
<organism evidence="13 14">
    <name type="scientific">Hoeflea halophila</name>
    <dbReference type="NCBI Taxonomy" id="714899"/>
    <lineage>
        <taxon>Bacteria</taxon>
        <taxon>Pseudomonadati</taxon>
        <taxon>Pseudomonadota</taxon>
        <taxon>Alphaproteobacteria</taxon>
        <taxon>Hyphomicrobiales</taxon>
        <taxon>Rhizobiaceae</taxon>
        <taxon>Hoeflea</taxon>
    </lineage>
</organism>
<evidence type="ECO:0000313" key="13">
    <source>
        <dbReference type="EMBL" id="SOE17696.1"/>
    </source>
</evidence>
<evidence type="ECO:0000256" key="2">
    <source>
        <dbReference type="ARBA" id="ARBA00022475"/>
    </source>
</evidence>
<dbReference type="SUPFAM" id="SSF158472">
    <property type="entry name" value="HAMP domain-like"/>
    <property type="match status" value="1"/>
</dbReference>
<dbReference type="InterPro" id="IPR029151">
    <property type="entry name" value="Sensor-like_sf"/>
</dbReference>
<dbReference type="AlphaFoldDB" id="A0A286IDH0"/>
<protein>
    <submittedName>
        <fullName evidence="13">Methyl-accepting chemotaxis sensory transducer with Cache sensor</fullName>
    </submittedName>
</protein>
<keyword evidence="14" id="KW-1185">Reference proteome</keyword>
<dbReference type="CDD" id="cd11386">
    <property type="entry name" value="MCP_signal"/>
    <property type="match status" value="1"/>
</dbReference>
<evidence type="ECO:0000256" key="7">
    <source>
        <dbReference type="ARBA" id="ARBA00029447"/>
    </source>
</evidence>
<sequence>MAAPASVELRAVVPEHIGEGFAVTRRLNLMTRILLVASLVVIAAFTGFALYIDNLQRNTATRAVEEEIASTGMQSAQSIANWINARLALTELAADAAARAPDAEGIQADLQNTVLIREFLSTYVGDEAGNFITWPVLDLPEGYDPRQRPWYKDAIAADGPVLTDPYNDASSNDLIISSAVPVKRDGALFGVAGSDFSLKSLVEMVASVDMGGKGSAFLINGKGTILVHQDPALVTKTLGDAFPAATPQLSASLSETSFGERDVLVSFLPISGLNSVDWHLGVVIDRDLAFASVGAFRIAALIATIVGVVLMTAALALLLSRMVVRPVSEMTGVMGKLASGDLTPEIPGKNRRDEIGDMAAAVDVFKENALERRRLEAEADENRSLSERERREREHAKQVEAQALQQIVKVLADGLGRLSDGDLVHRIDTPFEGDLDRLRIDFNDSVTKLNAAMASVGENAKAINAGASEIRNAADHLARRTEQQAASVEETAAALEEITTTVKDSATRAEEVATLVARTRSGAEKSGEVVSRAVQAMQDIEKSSGEISNIIGVIDDIAFQTNLLALNAGVEAARAGEAGKGFAVVAQEVRELAQRSANAAKEIKALITASGEQVRGGVSLVNETGETLEVIVREVQEINGHIRAIVTAAREQSTGLQEINTAVNTMDQGTQQNAAMVEEQTAASHGLAAEAASLNELLSRFRIDSTAATKNHKPATGRRAA</sequence>
<dbReference type="PANTHER" id="PTHR43531">
    <property type="entry name" value="PROTEIN ICFG"/>
    <property type="match status" value="1"/>
</dbReference>
<dbReference type="Pfam" id="PF00672">
    <property type="entry name" value="HAMP"/>
    <property type="match status" value="1"/>
</dbReference>
<keyword evidence="5 10" id="KW-1133">Transmembrane helix</keyword>
<dbReference type="GO" id="GO:0007165">
    <property type="term" value="P:signal transduction"/>
    <property type="evidence" value="ECO:0007669"/>
    <property type="project" value="UniProtKB-KW"/>
</dbReference>
<keyword evidence="6 10" id="KW-0472">Membrane</keyword>
<dbReference type="SMART" id="SM00283">
    <property type="entry name" value="MA"/>
    <property type="match status" value="1"/>
</dbReference>
<reference evidence="14" key="1">
    <citation type="submission" date="2017-08" db="EMBL/GenBank/DDBJ databases">
        <authorList>
            <person name="Varghese N."/>
            <person name="Submissions S."/>
        </authorList>
    </citation>
    <scope>NUCLEOTIDE SEQUENCE [LARGE SCALE GENOMIC DNA]</scope>
    <source>
        <strain evidence="14">KCTC 23107</strain>
    </source>
</reference>
<dbReference type="InterPro" id="IPR033479">
    <property type="entry name" value="dCache_1"/>
</dbReference>
<dbReference type="InterPro" id="IPR051310">
    <property type="entry name" value="MCP_chemotaxis"/>
</dbReference>
<dbReference type="Gene3D" id="3.30.450.20">
    <property type="entry name" value="PAS domain"/>
    <property type="match status" value="2"/>
</dbReference>
<evidence type="ECO:0000313" key="14">
    <source>
        <dbReference type="Proteomes" id="UP000219465"/>
    </source>
</evidence>
<feature type="domain" description="HAMP" evidence="12">
    <location>
        <begin position="402"/>
        <end position="454"/>
    </location>
</feature>
<feature type="transmembrane region" description="Helical" evidence="10">
    <location>
        <begin position="298"/>
        <end position="320"/>
    </location>
</feature>
<dbReference type="InterPro" id="IPR004089">
    <property type="entry name" value="MCPsignal_dom"/>
</dbReference>
<dbReference type="Pfam" id="PF02743">
    <property type="entry name" value="dCache_1"/>
    <property type="match status" value="1"/>
</dbReference>
<feature type="domain" description="HAMP" evidence="12">
    <location>
        <begin position="321"/>
        <end position="374"/>
    </location>
</feature>
<evidence type="ECO:0000256" key="9">
    <source>
        <dbReference type="SAM" id="MobiDB-lite"/>
    </source>
</evidence>
<evidence type="ECO:0000256" key="8">
    <source>
        <dbReference type="PROSITE-ProRule" id="PRU00284"/>
    </source>
</evidence>
<dbReference type="EMBL" id="OCPC01000003">
    <property type="protein sequence ID" value="SOE17696.1"/>
    <property type="molecule type" value="Genomic_DNA"/>
</dbReference>
<proteinExistence type="inferred from homology"/>
<keyword evidence="2" id="KW-1003">Cell membrane</keyword>
<evidence type="ECO:0000256" key="4">
    <source>
        <dbReference type="ARBA" id="ARBA00022692"/>
    </source>
</evidence>
<evidence type="ECO:0000256" key="3">
    <source>
        <dbReference type="ARBA" id="ARBA00022500"/>
    </source>
</evidence>